<keyword evidence="2" id="KW-0067">ATP-binding</keyword>
<dbReference type="InterPro" id="IPR011704">
    <property type="entry name" value="ATPase_dyneun-rel_AAA"/>
</dbReference>
<protein>
    <recommendedName>
        <fullName evidence="3">ATPase dynein-related AAA domain-containing protein</fullName>
    </recommendedName>
</protein>
<organism evidence="4 5">
    <name type="scientific">Xenoophorus captivus</name>
    <dbReference type="NCBI Taxonomy" id="1517983"/>
    <lineage>
        <taxon>Eukaryota</taxon>
        <taxon>Metazoa</taxon>
        <taxon>Chordata</taxon>
        <taxon>Craniata</taxon>
        <taxon>Vertebrata</taxon>
        <taxon>Euteleostomi</taxon>
        <taxon>Actinopterygii</taxon>
        <taxon>Neopterygii</taxon>
        <taxon>Teleostei</taxon>
        <taxon>Neoteleostei</taxon>
        <taxon>Acanthomorphata</taxon>
        <taxon>Ovalentaria</taxon>
        <taxon>Atherinomorphae</taxon>
        <taxon>Cyprinodontiformes</taxon>
        <taxon>Goodeidae</taxon>
        <taxon>Xenoophorus</taxon>
    </lineage>
</organism>
<dbReference type="PANTHER" id="PTHR48103:SF2">
    <property type="entry name" value="MIDASIN"/>
    <property type="match status" value="1"/>
</dbReference>
<keyword evidence="1" id="KW-0547">Nucleotide-binding</keyword>
<evidence type="ECO:0000256" key="2">
    <source>
        <dbReference type="ARBA" id="ARBA00022840"/>
    </source>
</evidence>
<evidence type="ECO:0000256" key="1">
    <source>
        <dbReference type="ARBA" id="ARBA00022741"/>
    </source>
</evidence>
<name>A0ABV0S1N1_9TELE</name>
<keyword evidence="5" id="KW-1185">Reference proteome</keyword>
<reference evidence="4 5" key="1">
    <citation type="submission" date="2021-06" db="EMBL/GenBank/DDBJ databases">
        <authorList>
            <person name="Palmer J.M."/>
        </authorList>
    </citation>
    <scope>NUCLEOTIDE SEQUENCE [LARGE SCALE GENOMIC DNA]</scope>
    <source>
        <strain evidence="4 5">XC_2019</strain>
        <tissue evidence="4">Muscle</tissue>
    </source>
</reference>
<dbReference type="Pfam" id="PF07728">
    <property type="entry name" value="AAA_5"/>
    <property type="match status" value="1"/>
</dbReference>
<comment type="caution">
    <text evidence="4">The sequence shown here is derived from an EMBL/GenBank/DDBJ whole genome shotgun (WGS) entry which is preliminary data.</text>
</comment>
<dbReference type="SUPFAM" id="SSF52540">
    <property type="entry name" value="P-loop containing nucleoside triphosphate hydrolases"/>
    <property type="match status" value="2"/>
</dbReference>
<proteinExistence type="predicted"/>
<evidence type="ECO:0000259" key="3">
    <source>
        <dbReference type="Pfam" id="PF07728"/>
    </source>
</evidence>
<gene>
    <name evidence="4" type="ORF">XENOCAPTIV_007946</name>
</gene>
<feature type="domain" description="ATPase dynein-related AAA" evidence="3">
    <location>
        <begin position="142"/>
        <end position="268"/>
    </location>
</feature>
<sequence>MDEINLAAAETLECLSGLLEGIAGSLVLLDRGDTGLSMLSLILLLLIIEPLVRHPDFRLFACMNPATDVGKRNLPLGLRNRCCCVFLQPIPAPPGRTCVEIEGYWVPQGEMEPALDPSYILTASVKLNLRDLARVVSAGTHPVLIQGETSVGKTSLIRWLALTTGNQCVRINNHEHTDIQEYIGCYSSDDRGKLVFKEGMSVLIDAMRKGYWVILDELNLAPTDVLEALNRLLDDNRELFVAETQEVIKAHPRFMLFATQNPPGLYGGRKDWIRPLTRLAKQNTQTADHTLPAVQVLSRAFRNRFVELHFDELPSGELEIILHQRCSLPPSYCTKLVKVMLDLQENIFSPFMDCSVYCHMGGVPEEFRHVVWTQGLRRMAMLIGRALRVLETEKSLLLAEKGSGDDEDVELIRAASGFRLVATMNPGGDFGKKEVCNSVLLIEVE</sequence>
<dbReference type="InterPro" id="IPR027417">
    <property type="entry name" value="P-loop_NTPase"/>
</dbReference>
<dbReference type="EMBL" id="JAHRIN010067410">
    <property type="protein sequence ID" value="MEQ2214455.1"/>
    <property type="molecule type" value="Genomic_DNA"/>
</dbReference>
<evidence type="ECO:0000313" key="4">
    <source>
        <dbReference type="EMBL" id="MEQ2214455.1"/>
    </source>
</evidence>
<evidence type="ECO:0000313" key="5">
    <source>
        <dbReference type="Proteomes" id="UP001434883"/>
    </source>
</evidence>
<dbReference type="Proteomes" id="UP001434883">
    <property type="component" value="Unassembled WGS sequence"/>
</dbReference>
<accession>A0ABV0S1N1</accession>
<dbReference type="Gene3D" id="3.40.50.300">
    <property type="entry name" value="P-loop containing nucleotide triphosphate hydrolases"/>
    <property type="match status" value="2"/>
</dbReference>
<dbReference type="PANTHER" id="PTHR48103">
    <property type="entry name" value="MIDASIN-RELATED"/>
    <property type="match status" value="1"/>
</dbReference>